<sequence>MPAPSPWKTWNSCCGQPGSSASSSASEPLGPRPAKVDPARTGGKRSIGYPHTGSAGQKGAGSGSGSAPAGSGSKGATFEVNTRGGSGGGGSAKGGSAKGGSAGPSGGGGSSSRTLQPNLPSGPPSGGVGGGWEWSATVSGGVPDSKGKAAETGRSSSYISFPPPDLPRSSDSSGSGPSRAVESLRQIQDKSSYTGSGAAGGSRR</sequence>
<evidence type="ECO:0000313" key="2">
    <source>
        <dbReference type="EMBL" id="EJT79735.1"/>
    </source>
</evidence>
<dbReference type="AlphaFoldDB" id="J3NU64"/>
<feature type="compositionally biased region" description="Low complexity" evidence="1">
    <location>
        <begin position="167"/>
        <end position="179"/>
    </location>
</feature>
<proteinExistence type="predicted"/>
<reference evidence="2" key="2">
    <citation type="submission" date="2010-07" db="EMBL/GenBank/DDBJ databases">
        <authorList>
            <consortium name="The Broad Institute Genome Sequencing Platform"/>
            <consortium name="Broad Institute Genome Sequencing Center for Infectious Disease"/>
            <person name="Ma L.-J."/>
            <person name="Dead R."/>
            <person name="Young S."/>
            <person name="Zeng Q."/>
            <person name="Koehrsen M."/>
            <person name="Alvarado L."/>
            <person name="Berlin A."/>
            <person name="Chapman S.B."/>
            <person name="Chen Z."/>
            <person name="Freedman E."/>
            <person name="Gellesch M."/>
            <person name="Goldberg J."/>
            <person name="Griggs A."/>
            <person name="Gujja S."/>
            <person name="Heilman E.R."/>
            <person name="Heiman D."/>
            <person name="Hepburn T."/>
            <person name="Howarth C."/>
            <person name="Jen D."/>
            <person name="Larson L."/>
            <person name="Mehta T."/>
            <person name="Neiman D."/>
            <person name="Pearson M."/>
            <person name="Roberts A."/>
            <person name="Saif S."/>
            <person name="Shea T."/>
            <person name="Shenoy N."/>
            <person name="Sisk P."/>
            <person name="Stolte C."/>
            <person name="Sykes S."/>
            <person name="Walk T."/>
            <person name="White J."/>
            <person name="Yandava C."/>
            <person name="Haas B."/>
            <person name="Nusbaum C."/>
            <person name="Birren B."/>
        </authorList>
    </citation>
    <scope>NUCLEOTIDE SEQUENCE</scope>
    <source>
        <strain evidence="2">R3-111a-1</strain>
    </source>
</reference>
<organism evidence="2">
    <name type="scientific">Gaeumannomyces tritici (strain R3-111a-1)</name>
    <name type="common">Wheat and barley take-all root rot fungus</name>
    <name type="synonym">Gaeumannomyces graminis var. tritici</name>
    <dbReference type="NCBI Taxonomy" id="644352"/>
    <lineage>
        <taxon>Eukaryota</taxon>
        <taxon>Fungi</taxon>
        <taxon>Dikarya</taxon>
        <taxon>Ascomycota</taxon>
        <taxon>Pezizomycotina</taxon>
        <taxon>Sordariomycetes</taxon>
        <taxon>Sordariomycetidae</taxon>
        <taxon>Magnaporthales</taxon>
        <taxon>Magnaporthaceae</taxon>
        <taxon>Gaeumannomyces</taxon>
    </lineage>
</organism>
<reference evidence="2" key="3">
    <citation type="submission" date="2010-09" db="EMBL/GenBank/DDBJ databases">
        <title>Annotation of Gaeumannomyces graminis var. tritici R3-111a-1.</title>
        <authorList>
            <consortium name="The Broad Institute Genome Sequencing Platform"/>
            <person name="Ma L.-J."/>
            <person name="Dead R."/>
            <person name="Young S.K."/>
            <person name="Zeng Q."/>
            <person name="Gargeya S."/>
            <person name="Fitzgerald M."/>
            <person name="Haas B."/>
            <person name="Abouelleil A."/>
            <person name="Alvarado L."/>
            <person name="Arachchi H.M."/>
            <person name="Berlin A."/>
            <person name="Brown A."/>
            <person name="Chapman S.B."/>
            <person name="Chen Z."/>
            <person name="Dunbar C."/>
            <person name="Freedman E."/>
            <person name="Gearin G."/>
            <person name="Gellesch M."/>
            <person name="Goldberg J."/>
            <person name="Griggs A."/>
            <person name="Gujja S."/>
            <person name="Heiman D."/>
            <person name="Howarth C."/>
            <person name="Larson L."/>
            <person name="Lui A."/>
            <person name="MacDonald P.J.P."/>
            <person name="Mehta T."/>
            <person name="Montmayeur A."/>
            <person name="Murphy C."/>
            <person name="Neiman D."/>
            <person name="Pearson M."/>
            <person name="Priest M."/>
            <person name="Roberts A."/>
            <person name="Saif S."/>
            <person name="Shea T."/>
            <person name="Shenoy N."/>
            <person name="Sisk P."/>
            <person name="Stolte C."/>
            <person name="Sykes S."/>
            <person name="Yandava C."/>
            <person name="Wortman J."/>
            <person name="Nusbaum C."/>
            <person name="Birren B."/>
        </authorList>
    </citation>
    <scope>NUCLEOTIDE SEQUENCE</scope>
    <source>
        <strain evidence="2">R3-111a-1</strain>
    </source>
</reference>
<keyword evidence="4" id="KW-1185">Reference proteome</keyword>
<dbReference type="HOGENOM" id="CLU_1343327_0_0_1"/>
<feature type="compositionally biased region" description="Low complexity" evidence="1">
    <location>
        <begin position="65"/>
        <end position="76"/>
    </location>
</feature>
<reference evidence="3" key="4">
    <citation type="journal article" date="2015" name="G3 (Bethesda)">
        <title>Genome sequences of three phytopathogenic species of the Magnaporthaceae family of fungi.</title>
        <authorList>
            <person name="Okagaki L.H."/>
            <person name="Nunes C.C."/>
            <person name="Sailsbery J."/>
            <person name="Clay B."/>
            <person name="Brown D."/>
            <person name="John T."/>
            <person name="Oh Y."/>
            <person name="Young N."/>
            <person name="Fitzgerald M."/>
            <person name="Haas B.J."/>
            <person name="Zeng Q."/>
            <person name="Young S."/>
            <person name="Adiconis X."/>
            <person name="Fan L."/>
            <person name="Levin J.Z."/>
            <person name="Mitchell T.K."/>
            <person name="Okubara P.A."/>
            <person name="Farman M.L."/>
            <person name="Kohn L.M."/>
            <person name="Birren B."/>
            <person name="Ma L.-J."/>
            <person name="Dean R.A."/>
        </authorList>
    </citation>
    <scope>NUCLEOTIDE SEQUENCE</scope>
    <source>
        <strain evidence="3">R3-111a-1</strain>
    </source>
</reference>
<dbReference type="VEuPathDB" id="FungiDB:GGTG_04819"/>
<gene>
    <name evidence="3" type="primary">20345277</name>
    <name evidence="2" type="ORF">GGTG_04819</name>
</gene>
<dbReference type="EMBL" id="GL385396">
    <property type="protein sequence ID" value="EJT79735.1"/>
    <property type="molecule type" value="Genomic_DNA"/>
</dbReference>
<reference evidence="3" key="5">
    <citation type="submission" date="2018-04" db="UniProtKB">
        <authorList>
            <consortium name="EnsemblFungi"/>
        </authorList>
    </citation>
    <scope>IDENTIFICATION</scope>
    <source>
        <strain evidence="3">R3-111a-1</strain>
    </source>
</reference>
<dbReference type="RefSeq" id="XP_009220880.1">
    <property type="nucleotide sequence ID" value="XM_009222616.1"/>
</dbReference>
<feature type="compositionally biased region" description="Gly residues" evidence="1">
    <location>
        <begin position="84"/>
        <end position="110"/>
    </location>
</feature>
<evidence type="ECO:0000313" key="3">
    <source>
        <dbReference type="EnsemblFungi" id="EJT79735"/>
    </source>
</evidence>
<feature type="region of interest" description="Disordered" evidence="1">
    <location>
        <begin position="1"/>
        <end position="204"/>
    </location>
</feature>
<protein>
    <submittedName>
        <fullName evidence="2 3">Uncharacterized protein</fullName>
    </submittedName>
</protein>
<dbReference type="Proteomes" id="UP000006039">
    <property type="component" value="Unassembled WGS sequence"/>
</dbReference>
<feature type="compositionally biased region" description="Polar residues" evidence="1">
    <location>
        <begin position="185"/>
        <end position="194"/>
    </location>
</feature>
<reference evidence="4" key="1">
    <citation type="submission" date="2010-07" db="EMBL/GenBank/DDBJ databases">
        <title>The genome sequence of Gaeumannomyces graminis var. tritici strain R3-111a-1.</title>
        <authorList>
            <consortium name="The Broad Institute Genome Sequencing Platform"/>
            <person name="Ma L.-J."/>
            <person name="Dead R."/>
            <person name="Young S."/>
            <person name="Zeng Q."/>
            <person name="Koehrsen M."/>
            <person name="Alvarado L."/>
            <person name="Berlin A."/>
            <person name="Chapman S.B."/>
            <person name="Chen Z."/>
            <person name="Freedman E."/>
            <person name="Gellesch M."/>
            <person name="Goldberg J."/>
            <person name="Griggs A."/>
            <person name="Gujja S."/>
            <person name="Heilman E.R."/>
            <person name="Heiman D."/>
            <person name="Hepburn T."/>
            <person name="Howarth C."/>
            <person name="Jen D."/>
            <person name="Larson L."/>
            <person name="Mehta T."/>
            <person name="Neiman D."/>
            <person name="Pearson M."/>
            <person name="Roberts A."/>
            <person name="Saif S."/>
            <person name="Shea T."/>
            <person name="Shenoy N."/>
            <person name="Sisk P."/>
            <person name="Stolte C."/>
            <person name="Sykes S."/>
            <person name="Walk T."/>
            <person name="White J."/>
            <person name="Yandava C."/>
            <person name="Haas B."/>
            <person name="Nusbaum C."/>
            <person name="Birren B."/>
        </authorList>
    </citation>
    <scope>NUCLEOTIDE SEQUENCE [LARGE SCALE GENOMIC DNA]</scope>
    <source>
        <strain evidence="4">R3-111a-1</strain>
    </source>
</reference>
<evidence type="ECO:0000256" key="1">
    <source>
        <dbReference type="SAM" id="MobiDB-lite"/>
    </source>
</evidence>
<dbReference type="EnsemblFungi" id="EJT79735">
    <property type="protein sequence ID" value="EJT79735"/>
    <property type="gene ID" value="GGTG_04819"/>
</dbReference>
<feature type="compositionally biased region" description="Polar residues" evidence="1">
    <location>
        <begin position="8"/>
        <end position="18"/>
    </location>
</feature>
<evidence type="ECO:0000313" key="4">
    <source>
        <dbReference type="Proteomes" id="UP000006039"/>
    </source>
</evidence>
<name>J3NU64_GAET3</name>
<accession>J3NU64</accession>
<dbReference type="GeneID" id="20345277"/>